<dbReference type="Proteomes" id="UP000639419">
    <property type="component" value="Unassembled WGS sequence"/>
</dbReference>
<proteinExistence type="predicted"/>
<dbReference type="Pfam" id="PF08889">
    <property type="entry name" value="WbqC"/>
    <property type="match status" value="1"/>
</dbReference>
<reference evidence="1 2" key="1">
    <citation type="submission" date="2019-10" db="EMBL/GenBank/DDBJ databases">
        <title>Genome sequence of Azospirillum formosense CC-Nfb-7.</title>
        <authorList>
            <person name="Ambrosini A."/>
            <person name="Sant'Anna F.H."/>
            <person name="Cassan F.D."/>
            <person name="Souza E.M."/>
            <person name="Passaglia L.M.P."/>
        </authorList>
    </citation>
    <scope>NUCLEOTIDE SEQUENCE [LARGE SCALE GENOMIC DNA]</scope>
    <source>
        <strain evidence="1 2">CC-NFb-7</strain>
    </source>
</reference>
<evidence type="ECO:0000313" key="2">
    <source>
        <dbReference type="Proteomes" id="UP000639419"/>
    </source>
</evidence>
<gene>
    <name evidence="1" type="ORF">GBZ26_09865</name>
</gene>
<sequence>MRAAFGRWRGPGALREIDRKAGGMKRVCIHQPDFVPYLGFFDRLLSTDVFILLDDAQFLRRGWHHRDRIKTRQGSDWLTLPVEKSPQTTPINHMRLAPTSAGWQANLLNQLQENYRDAAHFSKEFPWITELLSGPFERLVDLNLAFLKECLRRFELQPEIVLASSLGVAGARTQRLVDLVRAVGGTSYLSGTGALDYLEPERFVEAGITLTIQDFRHPVYPQLHGPFMPYLSCLDALLNCGSDVAEILRAKNVQETGP</sequence>
<evidence type="ECO:0008006" key="3">
    <source>
        <dbReference type="Google" id="ProtNLM"/>
    </source>
</evidence>
<evidence type="ECO:0000313" key="1">
    <source>
        <dbReference type="EMBL" id="NUB19517.1"/>
    </source>
</evidence>
<dbReference type="InterPro" id="IPR014985">
    <property type="entry name" value="WbqC"/>
</dbReference>
<keyword evidence="2" id="KW-1185">Reference proteome</keyword>
<comment type="caution">
    <text evidence="1">The sequence shown here is derived from an EMBL/GenBank/DDBJ whole genome shotgun (WGS) entry which is preliminary data.</text>
</comment>
<name>A0ABX2KYA0_9PROT</name>
<accession>A0ABX2KYA0</accession>
<organism evidence="1 2">
    <name type="scientific">Azospirillum formosense</name>
    <dbReference type="NCBI Taxonomy" id="861533"/>
    <lineage>
        <taxon>Bacteria</taxon>
        <taxon>Pseudomonadati</taxon>
        <taxon>Pseudomonadota</taxon>
        <taxon>Alphaproteobacteria</taxon>
        <taxon>Rhodospirillales</taxon>
        <taxon>Azospirillaceae</taxon>
        <taxon>Azospirillum</taxon>
    </lineage>
</organism>
<protein>
    <recommendedName>
        <fullName evidence="3">WbqC-like protein</fullName>
    </recommendedName>
</protein>
<dbReference type="EMBL" id="WHOR01000054">
    <property type="protein sequence ID" value="NUB19517.1"/>
    <property type="molecule type" value="Genomic_DNA"/>
</dbReference>